<dbReference type="STRING" id="329726.AM1_2460"/>
<evidence type="ECO:0000313" key="3">
    <source>
        <dbReference type="Proteomes" id="UP000000268"/>
    </source>
</evidence>
<gene>
    <name evidence="2" type="ordered locus">AM1_2460</name>
</gene>
<accession>B0C477</accession>
<dbReference type="EMBL" id="CP000828">
    <property type="protein sequence ID" value="ABW27468.1"/>
    <property type="molecule type" value="Genomic_DNA"/>
</dbReference>
<dbReference type="PROSITE" id="PS51549">
    <property type="entry name" value="DM13"/>
    <property type="match status" value="1"/>
</dbReference>
<organism evidence="2 3">
    <name type="scientific">Acaryochloris marina (strain MBIC 11017)</name>
    <dbReference type="NCBI Taxonomy" id="329726"/>
    <lineage>
        <taxon>Bacteria</taxon>
        <taxon>Bacillati</taxon>
        <taxon>Cyanobacteriota</taxon>
        <taxon>Cyanophyceae</taxon>
        <taxon>Acaryochloridales</taxon>
        <taxon>Acaryochloridaceae</taxon>
        <taxon>Acaryochloris</taxon>
    </lineage>
</organism>
<evidence type="ECO:0000313" key="2">
    <source>
        <dbReference type="EMBL" id="ABW27468.1"/>
    </source>
</evidence>
<dbReference type="Pfam" id="PF10517">
    <property type="entry name" value="DM13"/>
    <property type="match status" value="1"/>
</dbReference>
<proteinExistence type="predicted"/>
<dbReference type="eggNOG" id="COG1672">
    <property type="taxonomic scope" value="Bacteria"/>
</dbReference>
<dbReference type="AlphaFoldDB" id="B0C477"/>
<dbReference type="KEGG" id="amr:AM1_2460"/>
<keyword evidence="3" id="KW-1185">Reference proteome</keyword>
<evidence type="ECO:0000259" key="1">
    <source>
        <dbReference type="PROSITE" id="PS51549"/>
    </source>
</evidence>
<sequence>MFAPPLMRSWAQNNFKRKSVMSLKYLGQVFWVGLLLMSCSGSPESETSAGQGSPQPAVSKAESSKILSQGTFVSGNYNTQGSATLISSEGKTFLELDQAFQTDQGPDLFVLLHQDAKPETYEPDDYKVVSKLKEIQGLQQYEIPADADLAKYQSVAIWCKKFNVTFGYAPLTDQQSQG</sequence>
<protein>
    <recommendedName>
        <fullName evidence="1">DM13 domain-containing protein</fullName>
    </recommendedName>
</protein>
<dbReference type="Proteomes" id="UP000000268">
    <property type="component" value="Chromosome"/>
</dbReference>
<dbReference type="HOGENOM" id="CLU_089192_0_0_3"/>
<reference evidence="2 3" key="1">
    <citation type="journal article" date="2008" name="Proc. Natl. Acad. Sci. U.S.A.">
        <title>Niche adaptation and genome expansion in the chlorophyll d-producing cyanobacterium Acaryochloris marina.</title>
        <authorList>
            <person name="Swingley W.D."/>
            <person name="Chen M."/>
            <person name="Cheung P.C."/>
            <person name="Conrad A.L."/>
            <person name="Dejesa L.C."/>
            <person name="Hao J."/>
            <person name="Honchak B.M."/>
            <person name="Karbach L.E."/>
            <person name="Kurdoglu A."/>
            <person name="Lahiri S."/>
            <person name="Mastrian S.D."/>
            <person name="Miyashita H."/>
            <person name="Page L."/>
            <person name="Ramakrishna P."/>
            <person name="Satoh S."/>
            <person name="Sattley W.M."/>
            <person name="Shimada Y."/>
            <person name="Taylor H.L."/>
            <person name="Tomo T."/>
            <person name="Tsuchiya T."/>
            <person name="Wang Z.T."/>
            <person name="Raymond J."/>
            <person name="Mimuro M."/>
            <person name="Blankenship R.E."/>
            <person name="Touchman J.W."/>
        </authorList>
    </citation>
    <scope>NUCLEOTIDE SEQUENCE [LARGE SCALE GENOMIC DNA]</scope>
    <source>
        <strain evidence="3">MBIC 11017</strain>
    </source>
</reference>
<name>B0C477_ACAM1</name>
<dbReference type="InterPro" id="IPR019545">
    <property type="entry name" value="DM13_domain"/>
</dbReference>
<feature type="domain" description="DM13" evidence="1">
    <location>
        <begin position="70"/>
        <end position="172"/>
    </location>
</feature>